<gene>
    <name evidence="2" type="ORF">ACFQBT_17685</name>
</gene>
<feature type="transmembrane region" description="Helical" evidence="1">
    <location>
        <begin position="54"/>
        <end position="73"/>
    </location>
</feature>
<sequence>MAGKPPRTLFSVDAVFPKLMLMCTAVFGGLLLAMGLLLGLLVLLGKASAPTAAFAWWCMGIGIVLLAGSRILFGRFLRGYLRGPGSGSVD</sequence>
<dbReference type="RefSeq" id="WP_377824743.1">
    <property type="nucleotide sequence ID" value="NZ_JBHSWJ010000002.1"/>
</dbReference>
<name>A0ABW2AWP0_9MICO</name>
<protein>
    <submittedName>
        <fullName evidence="2">Uncharacterized protein</fullName>
    </submittedName>
</protein>
<evidence type="ECO:0000256" key="1">
    <source>
        <dbReference type="SAM" id="Phobius"/>
    </source>
</evidence>
<evidence type="ECO:0000313" key="2">
    <source>
        <dbReference type="EMBL" id="MFC6715547.1"/>
    </source>
</evidence>
<keyword evidence="3" id="KW-1185">Reference proteome</keyword>
<keyword evidence="1" id="KW-1133">Transmembrane helix</keyword>
<dbReference type="Proteomes" id="UP001596356">
    <property type="component" value="Unassembled WGS sequence"/>
</dbReference>
<evidence type="ECO:0000313" key="3">
    <source>
        <dbReference type="Proteomes" id="UP001596356"/>
    </source>
</evidence>
<organism evidence="2 3">
    <name type="scientific">Branchiibius cervicis</name>
    <dbReference type="NCBI Taxonomy" id="908252"/>
    <lineage>
        <taxon>Bacteria</taxon>
        <taxon>Bacillati</taxon>
        <taxon>Actinomycetota</taxon>
        <taxon>Actinomycetes</taxon>
        <taxon>Micrococcales</taxon>
        <taxon>Dermacoccaceae</taxon>
        <taxon>Branchiibius</taxon>
    </lineage>
</organism>
<accession>A0ABW2AWP0</accession>
<proteinExistence type="predicted"/>
<keyword evidence="1" id="KW-0472">Membrane</keyword>
<reference evidence="3" key="1">
    <citation type="journal article" date="2019" name="Int. J. Syst. Evol. Microbiol.">
        <title>The Global Catalogue of Microorganisms (GCM) 10K type strain sequencing project: providing services to taxonomists for standard genome sequencing and annotation.</title>
        <authorList>
            <consortium name="The Broad Institute Genomics Platform"/>
            <consortium name="The Broad Institute Genome Sequencing Center for Infectious Disease"/>
            <person name="Wu L."/>
            <person name="Ma J."/>
        </authorList>
    </citation>
    <scope>NUCLEOTIDE SEQUENCE [LARGE SCALE GENOMIC DNA]</scope>
    <source>
        <strain evidence="3">NBRC 106593</strain>
    </source>
</reference>
<comment type="caution">
    <text evidence="2">The sequence shown here is derived from an EMBL/GenBank/DDBJ whole genome shotgun (WGS) entry which is preliminary data.</text>
</comment>
<keyword evidence="1" id="KW-0812">Transmembrane</keyword>
<feature type="transmembrane region" description="Helical" evidence="1">
    <location>
        <begin position="21"/>
        <end position="42"/>
    </location>
</feature>
<dbReference type="EMBL" id="JBHSWJ010000002">
    <property type="protein sequence ID" value="MFC6715547.1"/>
    <property type="molecule type" value="Genomic_DNA"/>
</dbReference>